<gene>
    <name evidence="1" type="ORF">LCGC14_1451870</name>
</gene>
<proteinExistence type="predicted"/>
<comment type="caution">
    <text evidence="1">The sequence shown here is derived from an EMBL/GenBank/DDBJ whole genome shotgun (WGS) entry which is preliminary data.</text>
</comment>
<dbReference type="EMBL" id="LAZR01010006">
    <property type="protein sequence ID" value="KKM69341.1"/>
    <property type="molecule type" value="Genomic_DNA"/>
</dbReference>
<protein>
    <submittedName>
        <fullName evidence="1">Uncharacterized protein</fullName>
    </submittedName>
</protein>
<dbReference type="AlphaFoldDB" id="A0A0F9K414"/>
<organism evidence="1">
    <name type="scientific">marine sediment metagenome</name>
    <dbReference type="NCBI Taxonomy" id="412755"/>
    <lineage>
        <taxon>unclassified sequences</taxon>
        <taxon>metagenomes</taxon>
        <taxon>ecological metagenomes</taxon>
    </lineage>
</organism>
<reference evidence="1" key="1">
    <citation type="journal article" date="2015" name="Nature">
        <title>Complex archaea that bridge the gap between prokaryotes and eukaryotes.</title>
        <authorList>
            <person name="Spang A."/>
            <person name="Saw J.H."/>
            <person name="Jorgensen S.L."/>
            <person name="Zaremba-Niedzwiedzka K."/>
            <person name="Martijn J."/>
            <person name="Lind A.E."/>
            <person name="van Eijk R."/>
            <person name="Schleper C."/>
            <person name="Guy L."/>
            <person name="Ettema T.J."/>
        </authorList>
    </citation>
    <scope>NUCLEOTIDE SEQUENCE</scope>
</reference>
<name>A0A0F9K414_9ZZZZ</name>
<evidence type="ECO:0000313" key="1">
    <source>
        <dbReference type="EMBL" id="KKM69341.1"/>
    </source>
</evidence>
<sequence>MTKIHTTINVHLVNHCWECPSRLDWFDTGKGDRCDRGKRVRIIKDIWGDIPGWCPLPDKKEEK</sequence>
<accession>A0A0F9K414</accession>